<evidence type="ECO:0000256" key="4">
    <source>
        <dbReference type="RuleBase" id="RU003682"/>
    </source>
</evidence>
<evidence type="ECO:0000256" key="2">
    <source>
        <dbReference type="ARBA" id="ARBA00022723"/>
    </source>
</evidence>
<dbReference type="Pfam" id="PF03171">
    <property type="entry name" value="2OG-FeII_Oxy"/>
    <property type="match status" value="1"/>
</dbReference>
<keyword evidence="4" id="KW-0560">Oxidoreductase</keyword>
<protein>
    <recommendedName>
        <fullName evidence="5">Fe2OG dioxygenase domain-containing protein</fullName>
    </recommendedName>
</protein>
<comment type="similarity">
    <text evidence="1 4">Belongs to the iron/ascorbate-dependent oxidoreductase family.</text>
</comment>
<keyword evidence="3 4" id="KW-0408">Iron</keyword>
<dbReference type="PROSITE" id="PS51471">
    <property type="entry name" value="FE2OG_OXY"/>
    <property type="match status" value="1"/>
</dbReference>
<dbReference type="PANTHER" id="PTHR47991">
    <property type="entry name" value="OXOGLUTARATE/IRON-DEPENDENT DIOXYGENASE"/>
    <property type="match status" value="1"/>
</dbReference>
<evidence type="ECO:0000313" key="7">
    <source>
        <dbReference type="Proteomes" id="UP001497522"/>
    </source>
</evidence>
<keyword evidence="2 4" id="KW-0479">Metal-binding</keyword>
<feature type="domain" description="Fe2OG dioxygenase" evidence="5">
    <location>
        <begin position="221"/>
        <end position="321"/>
    </location>
</feature>
<dbReference type="InterPro" id="IPR005123">
    <property type="entry name" value="Oxoglu/Fe-dep_dioxygenase_dom"/>
</dbReference>
<dbReference type="EMBL" id="OZ023708">
    <property type="protein sequence ID" value="CAK9879685.1"/>
    <property type="molecule type" value="Genomic_DNA"/>
</dbReference>
<evidence type="ECO:0000256" key="1">
    <source>
        <dbReference type="ARBA" id="ARBA00008056"/>
    </source>
</evidence>
<keyword evidence="7" id="KW-1185">Reference proteome</keyword>
<proteinExistence type="inferred from homology"/>
<dbReference type="Pfam" id="PF14226">
    <property type="entry name" value="DIOX_N"/>
    <property type="match status" value="1"/>
</dbReference>
<evidence type="ECO:0000256" key="3">
    <source>
        <dbReference type="ARBA" id="ARBA00023004"/>
    </source>
</evidence>
<organism evidence="6 7">
    <name type="scientific">Sphagnum jensenii</name>
    <dbReference type="NCBI Taxonomy" id="128206"/>
    <lineage>
        <taxon>Eukaryota</taxon>
        <taxon>Viridiplantae</taxon>
        <taxon>Streptophyta</taxon>
        <taxon>Embryophyta</taxon>
        <taxon>Bryophyta</taxon>
        <taxon>Sphagnophytina</taxon>
        <taxon>Sphagnopsida</taxon>
        <taxon>Sphagnales</taxon>
        <taxon>Sphagnaceae</taxon>
        <taxon>Sphagnum</taxon>
    </lineage>
</organism>
<dbReference type="InterPro" id="IPR044861">
    <property type="entry name" value="IPNS-like_FE2OG_OXY"/>
</dbReference>
<evidence type="ECO:0000313" key="6">
    <source>
        <dbReference type="EMBL" id="CAK9879685.1"/>
    </source>
</evidence>
<evidence type="ECO:0000259" key="5">
    <source>
        <dbReference type="PROSITE" id="PS51471"/>
    </source>
</evidence>
<dbReference type="Proteomes" id="UP001497522">
    <property type="component" value="Chromosome 7"/>
</dbReference>
<accession>A0ABP1BTL6</accession>
<sequence length="376" mass="42760">MTTLQQQQQQQQQDVQAIQQPLGSVAKLVASGIREVPPMFRVKSKIQQGYCTTNTCNDDDDDDDEESTIPVIDFAGFHLTERRPLILQQIRRASEDWGFFQIINHGVPPALLNDILHTHKEFFEMPLEEQMKYYSKDTNAPFKFSVVPLLPPHLIQPWKDGLTVIYSKGMDTTNWPTKPTTFIDVTLRYNEAVNVLKRELLAALSESLGLQSSFIDDLCGEFQKSNSNYYPPCPEPQYAFGARPHSDPTTITLLLQDHVGGLEVRDKHGEWMQVKPIPHAFVINLGDQLEIISNGRYKSVEHRVTVNSNTARISFATFIYPSKTTKVGPPLELVNLEEGEPYKDFIYGDYLAEFVAFGIKGKRFIDHVKTTGLHYI</sequence>
<gene>
    <name evidence="6" type="ORF">CSSPJE1EN2_LOCUS21174</name>
</gene>
<dbReference type="InterPro" id="IPR050295">
    <property type="entry name" value="Plant_2OG-oxidoreductases"/>
</dbReference>
<dbReference type="Gene3D" id="2.60.120.330">
    <property type="entry name" value="B-lactam Antibiotic, Isopenicillin N Synthase, Chain"/>
    <property type="match status" value="1"/>
</dbReference>
<name>A0ABP1BTL6_9BRYO</name>
<dbReference type="InterPro" id="IPR027443">
    <property type="entry name" value="IPNS-like_sf"/>
</dbReference>
<dbReference type="SUPFAM" id="SSF51197">
    <property type="entry name" value="Clavaminate synthase-like"/>
    <property type="match status" value="1"/>
</dbReference>
<dbReference type="InterPro" id="IPR026992">
    <property type="entry name" value="DIOX_N"/>
</dbReference>
<reference evidence="6" key="1">
    <citation type="submission" date="2024-03" db="EMBL/GenBank/DDBJ databases">
        <authorList>
            <consortium name="ELIXIR-Norway"/>
            <consortium name="Elixir Norway"/>
        </authorList>
    </citation>
    <scope>NUCLEOTIDE SEQUENCE</scope>
</reference>